<accession>A0AAV4T4C4</accession>
<feature type="compositionally biased region" description="Low complexity" evidence="1">
    <location>
        <begin position="173"/>
        <end position="201"/>
    </location>
</feature>
<evidence type="ECO:0000313" key="3">
    <source>
        <dbReference type="Proteomes" id="UP001054945"/>
    </source>
</evidence>
<reference evidence="2 3" key="1">
    <citation type="submission" date="2021-06" db="EMBL/GenBank/DDBJ databases">
        <title>Caerostris extrusa draft genome.</title>
        <authorList>
            <person name="Kono N."/>
            <person name="Arakawa K."/>
        </authorList>
    </citation>
    <scope>NUCLEOTIDE SEQUENCE [LARGE SCALE GENOMIC DNA]</scope>
</reference>
<evidence type="ECO:0000256" key="1">
    <source>
        <dbReference type="SAM" id="MobiDB-lite"/>
    </source>
</evidence>
<organism evidence="2 3">
    <name type="scientific">Caerostris extrusa</name>
    <name type="common">Bark spider</name>
    <name type="synonym">Caerostris bankana</name>
    <dbReference type="NCBI Taxonomy" id="172846"/>
    <lineage>
        <taxon>Eukaryota</taxon>
        <taxon>Metazoa</taxon>
        <taxon>Ecdysozoa</taxon>
        <taxon>Arthropoda</taxon>
        <taxon>Chelicerata</taxon>
        <taxon>Arachnida</taxon>
        <taxon>Araneae</taxon>
        <taxon>Araneomorphae</taxon>
        <taxon>Entelegynae</taxon>
        <taxon>Araneoidea</taxon>
        <taxon>Araneidae</taxon>
        <taxon>Caerostris</taxon>
    </lineage>
</organism>
<comment type="caution">
    <text evidence="2">The sequence shown here is derived from an EMBL/GenBank/DDBJ whole genome shotgun (WGS) entry which is preliminary data.</text>
</comment>
<protein>
    <submittedName>
        <fullName evidence="2">CCDC66 domain-containing protein</fullName>
    </submittedName>
</protein>
<dbReference type="AlphaFoldDB" id="A0AAV4T4C4"/>
<sequence>MQELRKQHWARELAAQKANESSRKSVLTSYPSLRGRRAASSSDCTLGYSSSEFETRSYRQLRKIHKALIIFHQSLVALSHHHHVTLIDMLRHPVEEVVFHQCVKWHSQESFHPSANYHVFSPPHVPGVYPRMIGDSFHYELPPPLTTQRRKWSDQESFDLESVVRSKVEEGSRASSAESSAKSETASVSSAGSSKPKSPLAQNPLVCPEVVTGRPTPRQDRILQNLSSLRQGLIKKQKELENLIRRPPPFYS</sequence>
<keyword evidence="3" id="KW-1185">Reference proteome</keyword>
<dbReference type="Proteomes" id="UP001054945">
    <property type="component" value="Unassembled WGS sequence"/>
</dbReference>
<proteinExistence type="predicted"/>
<feature type="region of interest" description="Disordered" evidence="1">
    <location>
        <begin position="169"/>
        <end position="224"/>
    </location>
</feature>
<evidence type="ECO:0000313" key="2">
    <source>
        <dbReference type="EMBL" id="GIY41513.1"/>
    </source>
</evidence>
<name>A0AAV4T4C4_CAEEX</name>
<gene>
    <name evidence="2" type="primary">AVEN_108152_1</name>
    <name evidence="2" type="ORF">CEXT_404021</name>
</gene>
<dbReference type="EMBL" id="BPLR01010720">
    <property type="protein sequence ID" value="GIY41513.1"/>
    <property type="molecule type" value="Genomic_DNA"/>
</dbReference>